<evidence type="ECO:0000313" key="4">
    <source>
        <dbReference type="EMBL" id="KXF77193.1"/>
    </source>
</evidence>
<dbReference type="InterPro" id="IPR024996">
    <property type="entry name" value="RNaseH_pPIWI_RE"/>
</dbReference>
<dbReference type="AlphaFoldDB" id="A0A135HVE9"/>
<keyword evidence="5" id="KW-1185">Reference proteome</keyword>
<dbReference type="Pfam" id="PF13111">
    <property type="entry name" value="pPIWI_RE_X"/>
    <property type="match status" value="1"/>
</dbReference>
<gene>
    <name evidence="4" type="ORF">ATN84_07185</name>
</gene>
<proteinExistence type="predicted"/>
<reference evidence="4 5" key="1">
    <citation type="submission" date="2015-11" db="EMBL/GenBank/DDBJ databases">
        <title>Draft genome sequence of Paramesorhizobium deserti A-3-E, a strain highly resistant to diverse beta-lactam antibiotics.</title>
        <authorList>
            <person name="Lv R."/>
            <person name="Yang X."/>
            <person name="Fang N."/>
            <person name="Guo J."/>
            <person name="Luo X."/>
            <person name="Peng F."/>
            <person name="Yang R."/>
            <person name="Cui Y."/>
            <person name="Fang C."/>
            <person name="Song Y."/>
        </authorList>
    </citation>
    <scope>NUCLEOTIDE SEQUENCE [LARGE SCALE GENOMIC DNA]</scope>
    <source>
        <strain evidence="4 5">A-3-E</strain>
    </source>
</reference>
<evidence type="ECO:0000259" key="2">
    <source>
        <dbReference type="Pfam" id="PF13111"/>
    </source>
</evidence>
<feature type="domain" description="pPIWI-RE module N-terminal" evidence="2">
    <location>
        <begin position="27"/>
        <end position="249"/>
    </location>
</feature>
<sequence>MASNVNSLNLNVWEASFTAQDTLILTRYRLSPDAQETLQAWSREKSKRADDAPSTLRLDGLSEILAWFVPEIAFMRRHHWDPETQSKPLSFFLVGDVAANEGLRLRVQAAIGLWLTLIYPDKPAPTRAAIAATAMDAASWSRLSVNGALQQQVSACPSPADSLMFDAIAAHALYALAGQDLRFKSGTQRVLVAKAAQADAFTGVELVAFPPRQTQRGLWSEVITLYTPTYPERARLHLLARPSIRNWGSVSRWTGRNDPNRALDVFMPAMEIASGDTYRHTSFDFRAKAGPAPAEGGYGPTVAYWPHKDDQKVFDLVRRLTGRAALAPHELAQPVVDEDGLWVLPRLGTVHGDDWLPGGTGISWPDRHDIGESLNQALSKAGFAAVEPMTRARVVMPLDKPFNSKADGEIFAARRRAVRMALEAAGAPTAEVDLFIFQRREDAPQRLASALLDELGPPEIQEPGVLSWSCGLTVRLRSVNASVLAEEISWDEATIEEAKVLNPAQLRSIRELNRSQAFDEAQKAMAAYVAAARAGTTGIGWAILEMPEALKGRMGDPFQLARRVLAYANLLPQIVLTSVEALSENTMKAKYGSALSDCLRMLGVLPVEDLPQDLQPAALTVIQRNADFVAGQQRKGHAFPLAARTKEGHLECAIPDEAGTPQWAPYAVAVLRILKGDYGKFGRGRQEENLAKFETFFTMAMEDINRVGPALVICEGETLTHKFSALANGRLVFDQLTIANRTLTPNDLPNLRMVRTSPDPKRQPYYHHDTNNSWPSGLFSWGAAKRTYYALKQKPITVSNAQHFAARVSRHTELEEGVRPPKENLGRVSSQMDEICIAFHQEGDDPLTLATLVHRLRGAHAQYDADTARPFPLHELRKLGGGVTL</sequence>
<evidence type="ECO:0000259" key="3">
    <source>
        <dbReference type="Pfam" id="PF18157"/>
    </source>
</evidence>
<dbReference type="OrthoDB" id="8477091at2"/>
<evidence type="ECO:0008006" key="6">
    <source>
        <dbReference type="Google" id="ProtNLM"/>
    </source>
</evidence>
<dbReference type="Pfam" id="PF13032">
    <property type="entry name" value="RNaseH_pPIWI_RE"/>
    <property type="match status" value="1"/>
</dbReference>
<feature type="domain" description="Prokaryotic pPIWI-RE MID" evidence="3">
    <location>
        <begin position="478"/>
        <end position="608"/>
    </location>
</feature>
<evidence type="ECO:0000313" key="5">
    <source>
        <dbReference type="Proteomes" id="UP000070107"/>
    </source>
</evidence>
<dbReference type="RefSeq" id="WP_068881381.1">
    <property type="nucleotide sequence ID" value="NZ_LNTU01000012.1"/>
</dbReference>
<name>A0A135HVE9_9HYPH</name>
<accession>A0A135HVE9</accession>
<dbReference type="InterPro" id="IPR040496">
    <property type="entry name" value="MID_pPIWI_RE"/>
</dbReference>
<dbReference type="InterPro" id="IPR025085">
    <property type="entry name" value="pPIWI_RE_X"/>
</dbReference>
<organism evidence="4 5">
    <name type="scientific">Paramesorhizobium deserti</name>
    <dbReference type="NCBI Taxonomy" id="1494590"/>
    <lineage>
        <taxon>Bacteria</taxon>
        <taxon>Pseudomonadati</taxon>
        <taxon>Pseudomonadota</taxon>
        <taxon>Alphaproteobacteria</taxon>
        <taxon>Hyphomicrobiales</taxon>
        <taxon>Phyllobacteriaceae</taxon>
        <taxon>Paramesorhizobium</taxon>
    </lineage>
</organism>
<feature type="domain" description="pPIWI-RE RNaseH" evidence="1">
    <location>
        <begin position="631"/>
        <end position="878"/>
    </location>
</feature>
<dbReference type="EMBL" id="LNTU01000012">
    <property type="protein sequence ID" value="KXF77193.1"/>
    <property type="molecule type" value="Genomic_DNA"/>
</dbReference>
<evidence type="ECO:0000259" key="1">
    <source>
        <dbReference type="Pfam" id="PF13032"/>
    </source>
</evidence>
<dbReference type="Proteomes" id="UP000070107">
    <property type="component" value="Unassembled WGS sequence"/>
</dbReference>
<comment type="caution">
    <text evidence="4">The sequence shown here is derived from an EMBL/GenBank/DDBJ whole genome shotgun (WGS) entry which is preliminary data.</text>
</comment>
<dbReference type="Pfam" id="PF18157">
    <property type="entry name" value="MID_pPIWI_RE"/>
    <property type="match status" value="1"/>
</dbReference>
<protein>
    <recommendedName>
        <fullName evidence="6">DUF3893 domain-containing protein</fullName>
    </recommendedName>
</protein>